<evidence type="ECO:0000313" key="2">
    <source>
        <dbReference type="EMBL" id="GJE57759.1"/>
    </source>
</evidence>
<reference evidence="2" key="1">
    <citation type="journal article" date="2021" name="Front. Microbiol.">
        <title>Comprehensive Comparative Genomics and Phenotyping of Methylobacterium Species.</title>
        <authorList>
            <person name="Alessa O."/>
            <person name="Ogura Y."/>
            <person name="Fujitani Y."/>
            <person name="Takami H."/>
            <person name="Hayashi T."/>
            <person name="Sahin N."/>
            <person name="Tani A."/>
        </authorList>
    </citation>
    <scope>NUCLEOTIDE SEQUENCE</scope>
    <source>
        <strain evidence="2">DSM 23674</strain>
    </source>
</reference>
<comment type="caution">
    <text evidence="2">The sequence shown here is derived from an EMBL/GenBank/DDBJ whole genome shotgun (WGS) entry which is preliminary data.</text>
</comment>
<dbReference type="EMBL" id="BPRA01000029">
    <property type="protein sequence ID" value="GJE57759.1"/>
    <property type="molecule type" value="Genomic_DNA"/>
</dbReference>
<keyword evidence="3" id="KW-1185">Reference proteome</keyword>
<dbReference type="RefSeq" id="WP_238232878.1">
    <property type="nucleotide sequence ID" value="NZ_BPRA01000029.1"/>
</dbReference>
<dbReference type="Proteomes" id="UP001055101">
    <property type="component" value="Unassembled WGS sequence"/>
</dbReference>
<proteinExistence type="predicted"/>
<feature type="region of interest" description="Disordered" evidence="1">
    <location>
        <begin position="1"/>
        <end position="24"/>
    </location>
</feature>
<accession>A0ABQ4TS88</accession>
<name>A0ABQ4TS88_9HYPH</name>
<reference evidence="2" key="2">
    <citation type="submission" date="2021-08" db="EMBL/GenBank/DDBJ databases">
        <authorList>
            <person name="Tani A."/>
            <person name="Ola A."/>
            <person name="Ogura Y."/>
            <person name="Katsura K."/>
            <person name="Hayashi T."/>
        </authorList>
    </citation>
    <scope>NUCLEOTIDE SEQUENCE</scope>
    <source>
        <strain evidence="2">DSM 23674</strain>
    </source>
</reference>
<organism evidence="2 3">
    <name type="scientific">Methylobacterium thuringiense</name>
    <dbReference type="NCBI Taxonomy" id="1003091"/>
    <lineage>
        <taxon>Bacteria</taxon>
        <taxon>Pseudomonadati</taxon>
        <taxon>Pseudomonadota</taxon>
        <taxon>Alphaproteobacteria</taxon>
        <taxon>Hyphomicrobiales</taxon>
        <taxon>Methylobacteriaceae</taxon>
        <taxon>Methylobacterium</taxon>
    </lineage>
</organism>
<evidence type="ECO:0000313" key="3">
    <source>
        <dbReference type="Proteomes" id="UP001055101"/>
    </source>
</evidence>
<protein>
    <submittedName>
        <fullName evidence="2">Uncharacterized protein</fullName>
    </submittedName>
</protein>
<gene>
    <name evidence="2" type="ORF">EKPJFOCH_4277</name>
</gene>
<evidence type="ECO:0000256" key="1">
    <source>
        <dbReference type="SAM" id="MobiDB-lite"/>
    </source>
</evidence>
<sequence>MAIPLLDGTAGTRSPVKPAHGSPRNGCGYCCSTQACLVAPDWLPDHPKEGGCLALEYAAGRFVCGMIRRPSHYMPDLPNDWADGVLSDMIATALGAGRGCDADDL</sequence>